<dbReference type="InterPro" id="IPR050109">
    <property type="entry name" value="HTH-type_TetR-like_transc_reg"/>
</dbReference>
<dbReference type="SUPFAM" id="SSF48498">
    <property type="entry name" value="Tetracyclin repressor-like, C-terminal domain"/>
    <property type="match status" value="1"/>
</dbReference>
<sequence precursor="true">MQPGQPKWRRRSEARPGEITRAALDVFAEKGFAAAKLDEIAARAGISKGALYLYFETKEDIFRAVVRESVAPNLDMAETILAQTTLPFADMMRLMFGRVGEVAETTRLGAVIKLVIGESRNFPELARVWHDEVVSRTLSALSGALSRAQARGELRQGDPRLQAFSLMGPLLMGVVWRETFVPVGAPDLDLKALIAQHGETVLAGLAPAQSGASA</sequence>
<dbReference type="PROSITE" id="PS50977">
    <property type="entry name" value="HTH_TETR_2"/>
    <property type="match status" value="1"/>
</dbReference>
<dbReference type="RefSeq" id="WP_004615804.1">
    <property type="nucleotide sequence ID" value="NZ_APMP01000002.1"/>
</dbReference>
<evidence type="ECO:0000256" key="2">
    <source>
        <dbReference type="PROSITE-ProRule" id="PRU00335"/>
    </source>
</evidence>
<feature type="domain" description="HTH tetR-type" evidence="3">
    <location>
        <begin position="13"/>
        <end position="73"/>
    </location>
</feature>
<evidence type="ECO:0000259" key="3">
    <source>
        <dbReference type="PROSITE" id="PS50977"/>
    </source>
</evidence>
<dbReference type="STRING" id="1292034.OR37_00688"/>
<organism evidence="4 5">
    <name type="scientific">Caulobacter vibrioides OR37</name>
    <dbReference type="NCBI Taxonomy" id="1292034"/>
    <lineage>
        <taxon>Bacteria</taxon>
        <taxon>Pseudomonadati</taxon>
        <taxon>Pseudomonadota</taxon>
        <taxon>Alphaproteobacteria</taxon>
        <taxon>Caulobacterales</taxon>
        <taxon>Caulobacteraceae</taxon>
        <taxon>Caulobacter</taxon>
    </lineage>
</organism>
<protein>
    <submittedName>
        <fullName evidence="4">Transcriptional regulator, TetR family</fullName>
    </submittedName>
</protein>
<dbReference type="InterPro" id="IPR036271">
    <property type="entry name" value="Tet_transcr_reg_TetR-rel_C_sf"/>
</dbReference>
<dbReference type="EMBL" id="APMP01000002">
    <property type="protein sequence ID" value="ENZ83388.1"/>
    <property type="molecule type" value="Genomic_DNA"/>
</dbReference>
<dbReference type="InterPro" id="IPR001647">
    <property type="entry name" value="HTH_TetR"/>
</dbReference>
<dbReference type="GO" id="GO:0000976">
    <property type="term" value="F:transcription cis-regulatory region binding"/>
    <property type="evidence" value="ECO:0007669"/>
    <property type="project" value="TreeGrafter"/>
</dbReference>
<dbReference type="Proteomes" id="UP000013063">
    <property type="component" value="Unassembled WGS sequence"/>
</dbReference>
<evidence type="ECO:0000313" key="5">
    <source>
        <dbReference type="Proteomes" id="UP000013063"/>
    </source>
</evidence>
<dbReference type="InterPro" id="IPR009057">
    <property type="entry name" value="Homeodomain-like_sf"/>
</dbReference>
<proteinExistence type="predicted"/>
<name>R0ED59_CAUVI</name>
<keyword evidence="5" id="KW-1185">Reference proteome</keyword>
<dbReference type="Pfam" id="PF14246">
    <property type="entry name" value="TetR_C_7"/>
    <property type="match status" value="1"/>
</dbReference>
<dbReference type="Pfam" id="PF00440">
    <property type="entry name" value="TetR_N"/>
    <property type="match status" value="1"/>
</dbReference>
<gene>
    <name evidence="4" type="ORF">OR37_00688</name>
</gene>
<evidence type="ECO:0000313" key="4">
    <source>
        <dbReference type="EMBL" id="ENZ83388.1"/>
    </source>
</evidence>
<keyword evidence="1 2" id="KW-0238">DNA-binding</keyword>
<dbReference type="eggNOG" id="COG1309">
    <property type="taxonomic scope" value="Bacteria"/>
</dbReference>
<reference evidence="4 5" key="1">
    <citation type="journal article" date="2013" name="Genome Announc.">
        <title>Draft Genome Sequence for Caulobacter sp. Strain OR37, a Bacterium Tolerant to Heavy Metals.</title>
        <authorList>
            <person name="Utturkar S.M."/>
            <person name="Bollmann A."/>
            <person name="Brzoska R.M."/>
            <person name="Klingeman D.M."/>
            <person name="Epstein S.E."/>
            <person name="Palumbo A.V."/>
            <person name="Brown S.D."/>
        </authorList>
    </citation>
    <scope>NUCLEOTIDE SEQUENCE [LARGE SCALE GENOMIC DNA]</scope>
    <source>
        <strain evidence="4 5">OR37</strain>
    </source>
</reference>
<accession>R0ED59</accession>
<feature type="DNA-binding region" description="H-T-H motif" evidence="2">
    <location>
        <begin position="36"/>
        <end position="55"/>
    </location>
</feature>
<comment type="caution">
    <text evidence="4">The sequence shown here is derived from an EMBL/GenBank/DDBJ whole genome shotgun (WGS) entry which is preliminary data.</text>
</comment>
<dbReference type="AlphaFoldDB" id="R0ED59"/>
<dbReference type="GO" id="GO:0003700">
    <property type="term" value="F:DNA-binding transcription factor activity"/>
    <property type="evidence" value="ECO:0007669"/>
    <property type="project" value="TreeGrafter"/>
</dbReference>
<dbReference type="OrthoDB" id="7185252at2"/>
<dbReference type="PRINTS" id="PR00455">
    <property type="entry name" value="HTHTETR"/>
</dbReference>
<dbReference type="Gene3D" id="1.10.357.10">
    <property type="entry name" value="Tetracycline Repressor, domain 2"/>
    <property type="match status" value="1"/>
</dbReference>
<dbReference type="PANTHER" id="PTHR30055">
    <property type="entry name" value="HTH-TYPE TRANSCRIPTIONAL REGULATOR RUTR"/>
    <property type="match status" value="1"/>
</dbReference>
<dbReference type="SUPFAM" id="SSF46689">
    <property type="entry name" value="Homeodomain-like"/>
    <property type="match status" value="1"/>
</dbReference>
<dbReference type="InterPro" id="IPR039536">
    <property type="entry name" value="TetR_C_Proteobacteria"/>
</dbReference>
<dbReference type="PANTHER" id="PTHR30055:SF223">
    <property type="entry name" value="HTH-TYPE TRANSCRIPTIONAL REGULATOR UIDR"/>
    <property type="match status" value="1"/>
</dbReference>
<evidence type="ECO:0000256" key="1">
    <source>
        <dbReference type="ARBA" id="ARBA00023125"/>
    </source>
</evidence>
<dbReference type="PATRIC" id="fig|1292034.3.peg.686"/>